<dbReference type="Proteomes" id="UP000198855">
    <property type="component" value="Unassembled WGS sequence"/>
</dbReference>
<dbReference type="OrthoDB" id="2376226at2"/>
<dbReference type="STRING" id="1045775.SAMN05216378_3247"/>
<protein>
    <submittedName>
        <fullName evidence="2">Uncharacterized protein</fullName>
    </submittedName>
</protein>
<name>A0A1I2AX36_9BACL</name>
<dbReference type="AlphaFoldDB" id="A0A1I2AX36"/>
<evidence type="ECO:0000313" key="3">
    <source>
        <dbReference type="Proteomes" id="UP000198855"/>
    </source>
</evidence>
<sequence length="90" mass="10240">MDRFSNEDRSEYTDLSTVESQRNDLAHEEFPDGSYGSSITGPTGKSRPWRIDQRSSKPYGYENSSLHEDLGRDYPGDDDYDALPDAMDEP</sequence>
<feature type="compositionally biased region" description="Basic and acidic residues" evidence="1">
    <location>
        <begin position="1"/>
        <end position="12"/>
    </location>
</feature>
<dbReference type="RefSeq" id="WP_091186952.1">
    <property type="nucleotide sequence ID" value="NZ_FOMT01000003.1"/>
</dbReference>
<keyword evidence="3" id="KW-1185">Reference proteome</keyword>
<dbReference type="EMBL" id="FOMT01000003">
    <property type="protein sequence ID" value="SFE47543.1"/>
    <property type="molecule type" value="Genomic_DNA"/>
</dbReference>
<feature type="region of interest" description="Disordered" evidence="1">
    <location>
        <begin position="1"/>
        <end position="90"/>
    </location>
</feature>
<evidence type="ECO:0000313" key="2">
    <source>
        <dbReference type="EMBL" id="SFE47543.1"/>
    </source>
</evidence>
<organism evidence="2 3">
    <name type="scientific">Paenibacillus catalpae</name>
    <dbReference type="NCBI Taxonomy" id="1045775"/>
    <lineage>
        <taxon>Bacteria</taxon>
        <taxon>Bacillati</taxon>
        <taxon>Bacillota</taxon>
        <taxon>Bacilli</taxon>
        <taxon>Bacillales</taxon>
        <taxon>Paenibacillaceae</taxon>
        <taxon>Paenibacillus</taxon>
    </lineage>
</organism>
<feature type="compositionally biased region" description="Acidic residues" evidence="1">
    <location>
        <begin position="76"/>
        <end position="90"/>
    </location>
</feature>
<feature type="compositionally biased region" description="Basic and acidic residues" evidence="1">
    <location>
        <begin position="21"/>
        <end position="30"/>
    </location>
</feature>
<gene>
    <name evidence="2" type="ORF">SAMN05216378_3247</name>
</gene>
<proteinExistence type="predicted"/>
<feature type="compositionally biased region" description="Basic and acidic residues" evidence="1">
    <location>
        <begin position="65"/>
        <end position="75"/>
    </location>
</feature>
<reference evidence="3" key="1">
    <citation type="submission" date="2016-10" db="EMBL/GenBank/DDBJ databases">
        <authorList>
            <person name="Varghese N."/>
            <person name="Submissions S."/>
        </authorList>
    </citation>
    <scope>NUCLEOTIDE SEQUENCE [LARGE SCALE GENOMIC DNA]</scope>
    <source>
        <strain evidence="3">CGMCC 1.10784</strain>
    </source>
</reference>
<accession>A0A1I2AX36</accession>
<evidence type="ECO:0000256" key="1">
    <source>
        <dbReference type="SAM" id="MobiDB-lite"/>
    </source>
</evidence>